<feature type="signal peptide" evidence="1">
    <location>
        <begin position="1"/>
        <end position="29"/>
    </location>
</feature>
<organism evidence="2 3">
    <name type="scientific">Alicyclobacillus cellulosilyticus</name>
    <dbReference type="NCBI Taxonomy" id="1003997"/>
    <lineage>
        <taxon>Bacteria</taxon>
        <taxon>Bacillati</taxon>
        <taxon>Bacillota</taxon>
        <taxon>Bacilli</taxon>
        <taxon>Bacillales</taxon>
        <taxon>Alicyclobacillaceae</taxon>
        <taxon>Alicyclobacillus</taxon>
    </lineage>
</organism>
<dbReference type="EMBL" id="BMOY01000007">
    <property type="protein sequence ID" value="GGI99976.1"/>
    <property type="molecule type" value="Genomic_DNA"/>
</dbReference>
<reference evidence="2" key="1">
    <citation type="journal article" date="2014" name="Int. J. Syst. Evol. Microbiol.">
        <title>Complete genome sequence of Corynebacterium casei LMG S-19264T (=DSM 44701T), isolated from a smear-ripened cheese.</title>
        <authorList>
            <consortium name="US DOE Joint Genome Institute (JGI-PGF)"/>
            <person name="Walter F."/>
            <person name="Albersmeier A."/>
            <person name="Kalinowski J."/>
            <person name="Ruckert C."/>
        </authorList>
    </citation>
    <scope>NUCLEOTIDE SEQUENCE</scope>
    <source>
        <strain evidence="2">JCM 18487</strain>
    </source>
</reference>
<dbReference type="Gene3D" id="3.40.190.10">
    <property type="entry name" value="Periplasmic binding protein-like II"/>
    <property type="match status" value="2"/>
</dbReference>
<feature type="chain" id="PRO_5036696127" evidence="1">
    <location>
        <begin position="30"/>
        <end position="441"/>
    </location>
</feature>
<gene>
    <name evidence="2" type="ORF">GCM10010885_06580</name>
</gene>
<reference evidence="2" key="2">
    <citation type="submission" date="2020-09" db="EMBL/GenBank/DDBJ databases">
        <authorList>
            <person name="Sun Q."/>
            <person name="Ohkuma M."/>
        </authorList>
    </citation>
    <scope>NUCLEOTIDE SEQUENCE</scope>
    <source>
        <strain evidence="2">JCM 18487</strain>
    </source>
</reference>
<sequence>MKRSTTFVGVACIGLSFATVFGASGSALAARKAVQAHQAVQKKQAITLTMMWWGDPSRAERIHRVIHVFEHEHPEIHIVGQFTPFSAYFDKLNTQLATQTAPDIFSLGSNINDYANKGVLLNLNPYVGKVLDVSGVPKNLLTYNTFNGHLYGVPSGVNAYAIIANKNVFQKAGIPLPKDNWTWNDFEKICVTIHKKLGNSYYGAYNDAGTGDAFGVFLAQRGHVLYDAKTKKVGFTLKDAEDWFTFWSRLQKEGAVLPPDLQSSNPNNAGTSLVESGKVAMQFAPANQIGSFQGYTKDRLVLLPVPVGPKGHGTSLGESQILVGYAKTQHPKEVAEFMNFWVNDANAIQIMGTNIGVPVTAKMRAVLKKQATASDLQLYNYCDQVAKYPSPSTPVYNIPGLNEWANDLSDISGKVAYGQLTPVQAAQQLLADAQQVVASNQ</sequence>
<dbReference type="CDD" id="cd13585">
    <property type="entry name" value="PBP2_TMBP_like"/>
    <property type="match status" value="1"/>
</dbReference>
<evidence type="ECO:0000313" key="2">
    <source>
        <dbReference type="EMBL" id="GGI99976.1"/>
    </source>
</evidence>
<dbReference type="RefSeq" id="WP_188881141.1">
    <property type="nucleotide sequence ID" value="NZ_BMOY01000007.1"/>
</dbReference>
<proteinExistence type="predicted"/>
<dbReference type="Pfam" id="PF01547">
    <property type="entry name" value="SBP_bac_1"/>
    <property type="match status" value="1"/>
</dbReference>
<dbReference type="InterPro" id="IPR050490">
    <property type="entry name" value="Bact_solute-bd_prot1"/>
</dbReference>
<dbReference type="AlphaFoldDB" id="A0A917NIA8"/>
<dbReference type="PANTHER" id="PTHR43649">
    <property type="entry name" value="ARABINOSE-BINDING PROTEIN-RELATED"/>
    <property type="match status" value="1"/>
</dbReference>
<evidence type="ECO:0000313" key="3">
    <source>
        <dbReference type="Proteomes" id="UP000637695"/>
    </source>
</evidence>
<comment type="caution">
    <text evidence="2">The sequence shown here is derived from an EMBL/GenBank/DDBJ whole genome shotgun (WGS) entry which is preliminary data.</text>
</comment>
<dbReference type="Proteomes" id="UP000637695">
    <property type="component" value="Unassembled WGS sequence"/>
</dbReference>
<dbReference type="InterPro" id="IPR006059">
    <property type="entry name" value="SBP"/>
</dbReference>
<keyword evidence="3" id="KW-1185">Reference proteome</keyword>
<protein>
    <submittedName>
        <fullName evidence="2">ABC transporter substrate-binding protein</fullName>
    </submittedName>
</protein>
<evidence type="ECO:0000256" key="1">
    <source>
        <dbReference type="SAM" id="SignalP"/>
    </source>
</evidence>
<keyword evidence="1" id="KW-0732">Signal</keyword>
<name>A0A917NIA8_9BACL</name>
<dbReference type="PANTHER" id="PTHR43649:SF11">
    <property type="entry name" value="ABC TRANSPORTER SUBSTRATE-BINDING PROTEIN YESO-RELATED"/>
    <property type="match status" value="1"/>
</dbReference>
<accession>A0A917NIA8</accession>
<dbReference type="SUPFAM" id="SSF53850">
    <property type="entry name" value="Periplasmic binding protein-like II"/>
    <property type="match status" value="1"/>
</dbReference>